<accession>A0A8T0GMT5</accession>
<evidence type="ECO:0000313" key="5">
    <source>
        <dbReference type="Proteomes" id="UP000822688"/>
    </source>
</evidence>
<comment type="subcellular location">
    <subcellularLocation>
        <location evidence="1">Membrane</location>
    </subcellularLocation>
</comment>
<feature type="transmembrane region" description="Helical" evidence="3">
    <location>
        <begin position="42"/>
        <end position="71"/>
    </location>
</feature>
<dbReference type="Proteomes" id="UP000822688">
    <property type="component" value="Chromosome 10"/>
</dbReference>
<keyword evidence="2 3" id="KW-0472">Membrane</keyword>
<keyword evidence="3" id="KW-0812">Transmembrane</keyword>
<dbReference type="GO" id="GO:0005886">
    <property type="term" value="C:plasma membrane"/>
    <property type="evidence" value="ECO:0007669"/>
    <property type="project" value="TreeGrafter"/>
</dbReference>
<evidence type="ECO:0000256" key="3">
    <source>
        <dbReference type="SAM" id="Phobius"/>
    </source>
</evidence>
<sequence>MGARGGRQVVVYDPHSSQRSLVYSHGDIEEIRAAKRSARKRWLRSCCCLLVALMVLLLVLSCLGGIAWLVLKPKSPQLSLQGITLHDLKVHEANGTTNAGNSTVMYLNSTLFIMATNTNRVSVSYSIVHLNITYNNLALDSTLMPPFRLQAHGNISIGTPLSVDNLEFFQADGQNLLRDAKNNHLPIRLVGQTTVNVQVFGIKSNVKLRMDCDIVIQYQDLKVQSNVCQTTSSKI</sequence>
<organism evidence="4 5">
    <name type="scientific">Ceratodon purpureus</name>
    <name type="common">Fire moss</name>
    <name type="synonym">Dicranum purpureum</name>
    <dbReference type="NCBI Taxonomy" id="3225"/>
    <lineage>
        <taxon>Eukaryota</taxon>
        <taxon>Viridiplantae</taxon>
        <taxon>Streptophyta</taxon>
        <taxon>Embryophyta</taxon>
        <taxon>Bryophyta</taxon>
        <taxon>Bryophytina</taxon>
        <taxon>Bryopsida</taxon>
        <taxon>Dicranidae</taxon>
        <taxon>Pseudoditrichales</taxon>
        <taxon>Ditrichaceae</taxon>
        <taxon>Ceratodon</taxon>
    </lineage>
</organism>
<evidence type="ECO:0000313" key="4">
    <source>
        <dbReference type="EMBL" id="KAG0559534.1"/>
    </source>
</evidence>
<protein>
    <recommendedName>
        <fullName evidence="6">Late embryogenesis abundant protein LEA-2 subgroup domain-containing protein</fullName>
    </recommendedName>
</protein>
<proteinExistence type="predicted"/>
<evidence type="ECO:0000256" key="2">
    <source>
        <dbReference type="ARBA" id="ARBA00023136"/>
    </source>
</evidence>
<dbReference type="PANTHER" id="PTHR31234">
    <property type="entry name" value="LATE EMBRYOGENESIS ABUNDANT (LEA) HYDROXYPROLINE-RICH GLYCOPROTEIN FAMILY"/>
    <property type="match status" value="1"/>
</dbReference>
<dbReference type="AlphaFoldDB" id="A0A8T0GMT5"/>
<evidence type="ECO:0008006" key="6">
    <source>
        <dbReference type="Google" id="ProtNLM"/>
    </source>
</evidence>
<comment type="caution">
    <text evidence="4">The sequence shown here is derived from an EMBL/GenBank/DDBJ whole genome shotgun (WGS) entry which is preliminary data.</text>
</comment>
<reference evidence="4" key="1">
    <citation type="submission" date="2020-06" db="EMBL/GenBank/DDBJ databases">
        <title>WGS assembly of Ceratodon purpureus strain R40.</title>
        <authorList>
            <person name="Carey S.B."/>
            <person name="Jenkins J."/>
            <person name="Shu S."/>
            <person name="Lovell J.T."/>
            <person name="Sreedasyam A."/>
            <person name="Maumus F."/>
            <person name="Tiley G.P."/>
            <person name="Fernandez-Pozo N."/>
            <person name="Barry K."/>
            <person name="Chen C."/>
            <person name="Wang M."/>
            <person name="Lipzen A."/>
            <person name="Daum C."/>
            <person name="Saski C.A."/>
            <person name="Payton A.C."/>
            <person name="Mcbreen J.C."/>
            <person name="Conrad R.E."/>
            <person name="Kollar L.M."/>
            <person name="Olsson S."/>
            <person name="Huttunen S."/>
            <person name="Landis J.B."/>
            <person name="Wickett N.J."/>
            <person name="Johnson M.G."/>
            <person name="Rensing S.A."/>
            <person name="Grimwood J."/>
            <person name="Schmutz J."/>
            <person name="Mcdaniel S.F."/>
        </authorList>
    </citation>
    <scope>NUCLEOTIDE SEQUENCE</scope>
    <source>
        <strain evidence="4">R40</strain>
    </source>
</reference>
<dbReference type="EMBL" id="CM026431">
    <property type="protein sequence ID" value="KAG0559534.1"/>
    <property type="molecule type" value="Genomic_DNA"/>
</dbReference>
<dbReference type="PANTHER" id="PTHR31234:SF8">
    <property type="entry name" value="EXPRESSED PROTEIN"/>
    <property type="match status" value="1"/>
</dbReference>
<keyword evidence="5" id="KW-1185">Reference proteome</keyword>
<dbReference type="InterPro" id="IPR044839">
    <property type="entry name" value="NDR1-like"/>
</dbReference>
<gene>
    <name evidence="4" type="ORF">KC19_10G112200</name>
</gene>
<keyword evidence="3" id="KW-1133">Transmembrane helix</keyword>
<evidence type="ECO:0000256" key="1">
    <source>
        <dbReference type="ARBA" id="ARBA00004370"/>
    </source>
</evidence>
<name>A0A8T0GMT5_CERPU</name>
<dbReference type="GO" id="GO:0098542">
    <property type="term" value="P:defense response to other organism"/>
    <property type="evidence" value="ECO:0007669"/>
    <property type="project" value="InterPro"/>
</dbReference>